<gene>
    <name evidence="2" type="ORF">MSAN_01626800</name>
</gene>
<dbReference type="EMBL" id="JACAZH010000014">
    <property type="protein sequence ID" value="KAF7350663.1"/>
    <property type="molecule type" value="Genomic_DNA"/>
</dbReference>
<proteinExistence type="predicted"/>
<name>A0A8H6XZU8_9AGAR</name>
<sequence length="179" mass="19669">MKSFSIISLLAFATYVVAQDPVGSGDGTQFIGGQMARPAAASSQSASSLAPTVTSPPSCRMFDTMTPFDFLGVVMRSIRDLLAQYKRDDVDKEDVNENVTCKRDAAPMGWYIVQERGGPLRGPPLRLRFSMLVIGRGRCEVVSVQSLLESCREGDIMPSMPAMWLPVGEWQCRGERAER</sequence>
<organism evidence="2 3">
    <name type="scientific">Mycena sanguinolenta</name>
    <dbReference type="NCBI Taxonomy" id="230812"/>
    <lineage>
        <taxon>Eukaryota</taxon>
        <taxon>Fungi</taxon>
        <taxon>Dikarya</taxon>
        <taxon>Basidiomycota</taxon>
        <taxon>Agaricomycotina</taxon>
        <taxon>Agaricomycetes</taxon>
        <taxon>Agaricomycetidae</taxon>
        <taxon>Agaricales</taxon>
        <taxon>Marasmiineae</taxon>
        <taxon>Mycenaceae</taxon>
        <taxon>Mycena</taxon>
    </lineage>
</organism>
<reference evidence="2" key="1">
    <citation type="submission" date="2020-05" db="EMBL/GenBank/DDBJ databases">
        <title>Mycena genomes resolve the evolution of fungal bioluminescence.</title>
        <authorList>
            <person name="Tsai I.J."/>
        </authorList>
    </citation>
    <scope>NUCLEOTIDE SEQUENCE</scope>
    <source>
        <strain evidence="2">160909Yilan</strain>
    </source>
</reference>
<feature type="chain" id="PRO_5034554404" evidence="1">
    <location>
        <begin position="19"/>
        <end position="179"/>
    </location>
</feature>
<keyword evidence="1" id="KW-0732">Signal</keyword>
<evidence type="ECO:0000256" key="1">
    <source>
        <dbReference type="SAM" id="SignalP"/>
    </source>
</evidence>
<dbReference type="Proteomes" id="UP000623467">
    <property type="component" value="Unassembled WGS sequence"/>
</dbReference>
<comment type="caution">
    <text evidence="2">The sequence shown here is derived from an EMBL/GenBank/DDBJ whole genome shotgun (WGS) entry which is preliminary data.</text>
</comment>
<feature type="signal peptide" evidence="1">
    <location>
        <begin position="1"/>
        <end position="18"/>
    </location>
</feature>
<keyword evidence="3" id="KW-1185">Reference proteome</keyword>
<evidence type="ECO:0000313" key="2">
    <source>
        <dbReference type="EMBL" id="KAF7350663.1"/>
    </source>
</evidence>
<protein>
    <submittedName>
        <fullName evidence="2">Uncharacterized protein</fullName>
    </submittedName>
</protein>
<dbReference type="AlphaFoldDB" id="A0A8H6XZU8"/>
<accession>A0A8H6XZU8</accession>
<dbReference type="OrthoDB" id="2132010at2759"/>
<evidence type="ECO:0000313" key="3">
    <source>
        <dbReference type="Proteomes" id="UP000623467"/>
    </source>
</evidence>